<reference evidence="2" key="1">
    <citation type="submission" date="2016-10" db="EMBL/GenBank/DDBJ databases">
        <authorList>
            <person name="Varghese N."/>
        </authorList>
    </citation>
    <scope>NUCLEOTIDE SEQUENCE [LARGE SCALE GENOMIC DNA]</scope>
    <source>
        <strain evidence="2">DSM 45096 / BCRC 16803 / CGMCC 4.1857 / CIP 109030 / JCM 12277 / KCTC 19219 / NBRC 100920 / 33214</strain>
    </source>
</reference>
<dbReference type="Proteomes" id="UP000183015">
    <property type="component" value="Unassembled WGS sequence"/>
</dbReference>
<proteinExistence type="predicted"/>
<gene>
    <name evidence="1" type="ORF">SAMN05414137_14126</name>
</gene>
<keyword evidence="2" id="KW-1185">Reference proteome</keyword>
<sequence>MPRHASPTSASVAELVAVSSYAEVSETLAAVADLDDGPLRDLLDLMAAAAVATGRRRPAWDRCMATLTAVQDLSGRIAEASAAIAALPTVDPAAAAE</sequence>
<accession>A0A1H8A7R3</accession>
<evidence type="ECO:0000313" key="2">
    <source>
        <dbReference type="Proteomes" id="UP000183015"/>
    </source>
</evidence>
<dbReference type="AlphaFoldDB" id="A0A1H8A7R3"/>
<dbReference type="STRING" id="235985.SAMN05414137_14126"/>
<organism evidence="1 2">
    <name type="scientific">Streptacidiphilus jiangxiensis</name>
    <dbReference type="NCBI Taxonomy" id="235985"/>
    <lineage>
        <taxon>Bacteria</taxon>
        <taxon>Bacillati</taxon>
        <taxon>Actinomycetota</taxon>
        <taxon>Actinomycetes</taxon>
        <taxon>Kitasatosporales</taxon>
        <taxon>Streptomycetaceae</taxon>
        <taxon>Streptacidiphilus</taxon>
    </lineage>
</organism>
<evidence type="ECO:0000313" key="1">
    <source>
        <dbReference type="EMBL" id="SEM65944.1"/>
    </source>
</evidence>
<dbReference type="EMBL" id="FOAZ01000041">
    <property type="protein sequence ID" value="SEM65944.1"/>
    <property type="molecule type" value="Genomic_DNA"/>
</dbReference>
<dbReference type="RefSeq" id="WP_042459681.1">
    <property type="nucleotide sequence ID" value="NZ_BBPN01000061.1"/>
</dbReference>
<name>A0A1H8A7R3_STRJI</name>
<protein>
    <submittedName>
        <fullName evidence="1">Uncharacterized protein</fullName>
    </submittedName>
</protein>